<dbReference type="OrthoDB" id="315417at2"/>
<sequence>MSPAHEEERLQALRSLEVLDTAPEPEFEAIVNGARHLFGCRMAFVSLVDANRQWFKARCGIDEEETARDVSICHHTVAADATLVVPDTLLDERFANNPLVTGPPFVRFYAGIPLRISVDHHGQRLPVGTLCVADDRPRNPSAEKIAMLEGMALVIEAILQARRASRERLRLSIDRQEALVEIARTQRLLQQAERMARIGSWRLDLATKRSHWSAQTFAIHHLQPSDTASLGHALDFYPPGDRAKLEAAIAGCRDNGAPWDLELDFINAKGVLRRVRTMGEAEERDGEVVAMIGVIQDITERYKFERRLREFALTDDLTGLASRRAFNEQIEEAINQADSDAALAVAIIDLDRFKEVNDRLGHQAGDEVLRLMAAKLRAADYLGDVVPARLGGDEFIVLLHGSHASERLPEAIEGLLADLRHDVPADGGAITVSATIGACRLDAAHADRSTLLKAADEALYRAKRVRRGTGAIAGRGGLLTGADERPARRTA</sequence>
<dbReference type="SMART" id="SM00267">
    <property type="entry name" value="GGDEF"/>
    <property type="match status" value="1"/>
</dbReference>
<dbReference type="Pfam" id="PF01590">
    <property type="entry name" value="GAF"/>
    <property type="match status" value="1"/>
</dbReference>
<dbReference type="Pfam" id="PF08447">
    <property type="entry name" value="PAS_3"/>
    <property type="match status" value="1"/>
</dbReference>
<dbReference type="Proteomes" id="UP000188729">
    <property type="component" value="Unassembled WGS sequence"/>
</dbReference>
<feature type="domain" description="GGDEF" evidence="3">
    <location>
        <begin position="341"/>
        <end position="477"/>
    </location>
</feature>
<dbReference type="InterPro" id="IPR029787">
    <property type="entry name" value="Nucleotide_cyclase"/>
</dbReference>
<dbReference type="RefSeq" id="WP_076743728.1">
    <property type="nucleotide sequence ID" value="NZ_MPSB01000003.1"/>
</dbReference>
<evidence type="ECO:0000313" key="4">
    <source>
        <dbReference type="EMBL" id="ONF96749.1"/>
    </source>
</evidence>
<keyword evidence="5" id="KW-1185">Reference proteome</keyword>
<feature type="coiled-coil region" evidence="1">
    <location>
        <begin position="166"/>
        <end position="195"/>
    </location>
</feature>
<dbReference type="InterPro" id="IPR000160">
    <property type="entry name" value="GGDEF_dom"/>
</dbReference>
<dbReference type="Pfam" id="PF00990">
    <property type="entry name" value="GGDEF"/>
    <property type="match status" value="1"/>
</dbReference>
<dbReference type="Gene3D" id="2.10.70.100">
    <property type="match status" value="1"/>
</dbReference>
<dbReference type="InterPro" id="IPR013655">
    <property type="entry name" value="PAS_fold_3"/>
</dbReference>
<dbReference type="SMART" id="SM00065">
    <property type="entry name" value="GAF"/>
    <property type="match status" value="1"/>
</dbReference>
<protein>
    <submittedName>
        <fullName evidence="4">Cyclic di-GMP phosphodiesterase Gmr</fullName>
        <ecNumber evidence="4">3.1.4.52</ecNumber>
    </submittedName>
</protein>
<evidence type="ECO:0000259" key="2">
    <source>
        <dbReference type="PROSITE" id="PS50113"/>
    </source>
</evidence>
<dbReference type="InterPro" id="IPR000700">
    <property type="entry name" value="PAS-assoc_C"/>
</dbReference>
<reference evidence="4 5" key="1">
    <citation type="submission" date="2016-11" db="EMBL/GenBank/DDBJ databases">
        <title>Genome sequence of Sphingomonas jeddahensis G39.</title>
        <authorList>
            <person name="Poehlein A."/>
            <person name="Wuebbeler J.H."/>
            <person name="Steinbuechel A."/>
            <person name="Daniel R."/>
        </authorList>
    </citation>
    <scope>NUCLEOTIDE SEQUENCE [LARGE SCALE GENOMIC DNA]</scope>
    <source>
        <strain evidence="4 5">G39</strain>
    </source>
</reference>
<evidence type="ECO:0000259" key="3">
    <source>
        <dbReference type="PROSITE" id="PS50887"/>
    </source>
</evidence>
<dbReference type="PROSITE" id="PS50887">
    <property type="entry name" value="GGDEF"/>
    <property type="match status" value="1"/>
</dbReference>
<dbReference type="SUPFAM" id="SSF55785">
    <property type="entry name" value="PYP-like sensor domain (PAS domain)"/>
    <property type="match status" value="1"/>
</dbReference>
<organism evidence="4 5">
    <name type="scientific">Sphingomonas jeddahensis</name>
    <dbReference type="NCBI Taxonomy" id="1915074"/>
    <lineage>
        <taxon>Bacteria</taxon>
        <taxon>Pseudomonadati</taxon>
        <taxon>Pseudomonadota</taxon>
        <taxon>Alphaproteobacteria</taxon>
        <taxon>Sphingomonadales</taxon>
        <taxon>Sphingomonadaceae</taxon>
        <taxon>Sphingomonas</taxon>
    </lineage>
</organism>
<dbReference type="PANTHER" id="PTHR43102">
    <property type="entry name" value="SLR1143 PROTEIN"/>
    <property type="match status" value="1"/>
</dbReference>
<evidence type="ECO:0000256" key="1">
    <source>
        <dbReference type="SAM" id="Coils"/>
    </source>
</evidence>
<dbReference type="InterPro" id="IPR001610">
    <property type="entry name" value="PAC"/>
</dbReference>
<gene>
    <name evidence="4" type="primary">gmr_2</name>
    <name evidence="4" type="ORF">SPHI_09430</name>
</gene>
<dbReference type="InterPro" id="IPR035965">
    <property type="entry name" value="PAS-like_dom_sf"/>
</dbReference>
<dbReference type="Gene3D" id="3.30.450.20">
    <property type="entry name" value="PAS domain"/>
    <property type="match status" value="1"/>
</dbReference>
<dbReference type="AlphaFoldDB" id="A0A1V2EX32"/>
<accession>A0A1V2EX32</accession>
<dbReference type="STRING" id="1915074.SPHI_09430"/>
<dbReference type="InterPro" id="IPR003018">
    <property type="entry name" value="GAF"/>
</dbReference>
<dbReference type="NCBIfam" id="TIGR00254">
    <property type="entry name" value="GGDEF"/>
    <property type="match status" value="1"/>
</dbReference>
<evidence type="ECO:0000313" key="5">
    <source>
        <dbReference type="Proteomes" id="UP000188729"/>
    </source>
</evidence>
<dbReference type="GO" id="GO:0071111">
    <property type="term" value="F:cyclic-guanylate-specific phosphodiesterase activity"/>
    <property type="evidence" value="ECO:0007669"/>
    <property type="project" value="UniProtKB-EC"/>
</dbReference>
<comment type="caution">
    <text evidence="4">The sequence shown here is derived from an EMBL/GenBank/DDBJ whole genome shotgun (WGS) entry which is preliminary data.</text>
</comment>
<proteinExistence type="predicted"/>
<dbReference type="CDD" id="cd01949">
    <property type="entry name" value="GGDEF"/>
    <property type="match status" value="1"/>
</dbReference>
<dbReference type="EMBL" id="MPSB01000003">
    <property type="protein sequence ID" value="ONF96749.1"/>
    <property type="molecule type" value="Genomic_DNA"/>
</dbReference>
<keyword evidence="4" id="KW-0378">Hydrolase</keyword>
<dbReference type="Gene3D" id="3.30.70.270">
    <property type="match status" value="1"/>
</dbReference>
<dbReference type="SUPFAM" id="SSF55073">
    <property type="entry name" value="Nucleotide cyclase"/>
    <property type="match status" value="1"/>
</dbReference>
<dbReference type="PROSITE" id="PS50113">
    <property type="entry name" value="PAC"/>
    <property type="match status" value="1"/>
</dbReference>
<dbReference type="SMART" id="SM00086">
    <property type="entry name" value="PAC"/>
    <property type="match status" value="1"/>
</dbReference>
<dbReference type="InterPro" id="IPR043128">
    <property type="entry name" value="Rev_trsase/Diguanyl_cyclase"/>
</dbReference>
<dbReference type="Gene3D" id="3.30.450.40">
    <property type="match status" value="1"/>
</dbReference>
<dbReference type="InterPro" id="IPR029016">
    <property type="entry name" value="GAF-like_dom_sf"/>
</dbReference>
<name>A0A1V2EX32_9SPHN</name>
<dbReference type="SUPFAM" id="SSF55781">
    <property type="entry name" value="GAF domain-like"/>
    <property type="match status" value="1"/>
</dbReference>
<keyword evidence="1" id="KW-0175">Coiled coil</keyword>
<dbReference type="PANTHER" id="PTHR43102:SF2">
    <property type="entry name" value="GAF DOMAIN-CONTAINING PROTEIN"/>
    <property type="match status" value="1"/>
</dbReference>
<feature type="domain" description="PAC" evidence="2">
    <location>
        <begin position="259"/>
        <end position="310"/>
    </location>
</feature>
<dbReference type="EC" id="3.1.4.52" evidence="4"/>